<proteinExistence type="predicted"/>
<reference evidence="3" key="1">
    <citation type="journal article" date="2019" name="Int. J. Syst. Evol. Microbiol.">
        <title>The Global Catalogue of Microorganisms (GCM) 10K type strain sequencing project: providing services to taxonomists for standard genome sequencing and annotation.</title>
        <authorList>
            <consortium name="The Broad Institute Genomics Platform"/>
            <consortium name="The Broad Institute Genome Sequencing Center for Infectious Disease"/>
            <person name="Wu L."/>
            <person name="Ma J."/>
        </authorList>
    </citation>
    <scope>NUCLEOTIDE SEQUENCE [LARGE SCALE GENOMIC DNA]</scope>
    <source>
        <strain evidence="3">CCUG 56754</strain>
    </source>
</reference>
<dbReference type="SUPFAM" id="SSF48371">
    <property type="entry name" value="ARM repeat"/>
    <property type="match status" value="1"/>
</dbReference>
<dbReference type="InterPro" id="IPR004155">
    <property type="entry name" value="PBS_lyase_HEAT"/>
</dbReference>
<dbReference type="Gene3D" id="3.30.1370.70">
    <property type="entry name" value="Scaffold protein Nfu/NifU, N-terminal domain"/>
    <property type="match status" value="1"/>
</dbReference>
<dbReference type="PANTHER" id="PTHR12697:SF37">
    <property type="entry name" value="CONSERVED VIRULENCE FACTOR C"/>
    <property type="match status" value="1"/>
</dbReference>
<dbReference type="InterPro" id="IPR036498">
    <property type="entry name" value="Nfu/NifU_N_sf"/>
</dbReference>
<keyword evidence="3" id="KW-1185">Reference proteome</keyword>
<dbReference type="Pfam" id="PF13769">
    <property type="entry name" value="Virulence_fact"/>
    <property type="match status" value="1"/>
</dbReference>
<name>A0ABW3LK04_9BACI</name>
<accession>A0ABW3LK04</accession>
<dbReference type="Proteomes" id="UP001597040">
    <property type="component" value="Unassembled WGS sequence"/>
</dbReference>
<dbReference type="PANTHER" id="PTHR12697">
    <property type="entry name" value="PBS LYASE HEAT-LIKE PROTEIN"/>
    <property type="match status" value="1"/>
</dbReference>
<organism evidence="2 3">
    <name type="scientific">Virgibacillus byunsanensis</name>
    <dbReference type="NCBI Taxonomy" id="570945"/>
    <lineage>
        <taxon>Bacteria</taxon>
        <taxon>Bacillati</taxon>
        <taxon>Bacillota</taxon>
        <taxon>Bacilli</taxon>
        <taxon>Bacillales</taxon>
        <taxon>Bacillaceae</taxon>
        <taxon>Virgibacillus</taxon>
    </lineage>
</organism>
<comment type="caution">
    <text evidence="2">The sequence shown here is derived from an EMBL/GenBank/DDBJ whole genome shotgun (WGS) entry which is preliminary data.</text>
</comment>
<sequence>MKIVSIEPTPSPYSMKINVDEQLADGQTINYKLGDDLSNAPDYIKALFEINGVKGLYRVIDFIALERNPRVAWEEILPEVRNVLGSSEETTDDLTNEKATPEDPFGEVKVFIQMFRNIPMQVKLQEGENEQRFGLPVKFTNATMEASVASDNMLMERKWVEQSPRYGDVEEIGQDVSEELAASYDAERLAELTKLALTNEPSEDKNSKTQKKVTLDMLDNPSWKERYAALDRMDPTPEDLPVLDKALDDKKASVRRLATAYLGMIEEPEVLPFLYKALKDKAINVRRTAGDCLSDLGYKEATPEMINTLTDSSRIVRWRSAMFLYEIGDETAIPALEQAMNDPEFEVRMQLKMALARIKGGEKAEGSIWHQMTEATKKK</sequence>
<evidence type="ECO:0000313" key="3">
    <source>
        <dbReference type="Proteomes" id="UP001597040"/>
    </source>
</evidence>
<dbReference type="InterPro" id="IPR016024">
    <property type="entry name" value="ARM-type_fold"/>
</dbReference>
<evidence type="ECO:0000259" key="1">
    <source>
        <dbReference type="SMART" id="SM00932"/>
    </source>
</evidence>
<dbReference type="Gene3D" id="1.25.10.10">
    <property type="entry name" value="Leucine-rich Repeat Variant"/>
    <property type="match status" value="1"/>
</dbReference>
<dbReference type="InterPro" id="IPR014824">
    <property type="entry name" value="Nfu/NifU_N"/>
</dbReference>
<dbReference type="InterPro" id="IPR025989">
    <property type="entry name" value="Virulence_F_dom"/>
</dbReference>
<dbReference type="SMART" id="SM00932">
    <property type="entry name" value="Nfu_N"/>
    <property type="match status" value="1"/>
</dbReference>
<dbReference type="SMART" id="SM00567">
    <property type="entry name" value="EZ_HEAT"/>
    <property type="match status" value="3"/>
</dbReference>
<dbReference type="InterPro" id="IPR011989">
    <property type="entry name" value="ARM-like"/>
</dbReference>
<dbReference type="SUPFAM" id="SSF110836">
    <property type="entry name" value="Hypothetical protein SAV1430"/>
    <property type="match status" value="1"/>
</dbReference>
<dbReference type="Pfam" id="PF08712">
    <property type="entry name" value="Nfu_N"/>
    <property type="match status" value="1"/>
</dbReference>
<evidence type="ECO:0000313" key="2">
    <source>
        <dbReference type="EMBL" id="MFD1037769.1"/>
    </source>
</evidence>
<feature type="domain" description="Scaffold protein Nfu/NifU N-terminal" evidence="1">
    <location>
        <begin position="4"/>
        <end position="91"/>
    </location>
</feature>
<gene>
    <name evidence="2" type="ORF">ACFQ3N_05005</name>
</gene>
<protein>
    <submittedName>
        <fullName evidence="2">Conserved virulence factor C family protein</fullName>
    </submittedName>
</protein>
<dbReference type="EMBL" id="JBHTKJ010000011">
    <property type="protein sequence ID" value="MFD1037769.1"/>
    <property type="molecule type" value="Genomic_DNA"/>
</dbReference>
<dbReference type="Pfam" id="PF13646">
    <property type="entry name" value="HEAT_2"/>
    <property type="match status" value="1"/>
</dbReference>
<dbReference type="RefSeq" id="WP_390360137.1">
    <property type="nucleotide sequence ID" value="NZ_JBHTKJ010000011.1"/>
</dbReference>